<dbReference type="Proteomes" id="UP000287033">
    <property type="component" value="Unassembled WGS sequence"/>
</dbReference>
<evidence type="ECO:0000259" key="10">
    <source>
        <dbReference type="PROSITE" id="PS50071"/>
    </source>
</evidence>
<dbReference type="PROSITE" id="PS00027">
    <property type="entry name" value="HOMEOBOX_1"/>
    <property type="match status" value="1"/>
</dbReference>
<evidence type="ECO:0000256" key="8">
    <source>
        <dbReference type="RuleBase" id="RU000682"/>
    </source>
</evidence>
<dbReference type="EMBL" id="BEZZ01000003">
    <property type="protein sequence ID" value="GCC21884.1"/>
    <property type="molecule type" value="Genomic_DNA"/>
</dbReference>
<protein>
    <recommendedName>
        <fullName evidence="10">Homeobox domain-containing protein</fullName>
    </recommendedName>
</protein>
<evidence type="ECO:0000256" key="7">
    <source>
        <dbReference type="PROSITE-ProRule" id="PRU00108"/>
    </source>
</evidence>
<evidence type="ECO:0000256" key="3">
    <source>
        <dbReference type="ARBA" id="ARBA00022473"/>
    </source>
</evidence>
<comment type="similarity">
    <text evidence="2">Belongs to the ANF homeobox family.</text>
</comment>
<dbReference type="InterPro" id="IPR017970">
    <property type="entry name" value="Homeobox_CS"/>
</dbReference>
<dbReference type="Pfam" id="PF00046">
    <property type="entry name" value="Homeodomain"/>
    <property type="match status" value="1"/>
</dbReference>
<comment type="caution">
    <text evidence="11">The sequence shown here is derived from an EMBL/GenBank/DDBJ whole genome shotgun (WGS) entry which is preliminary data.</text>
</comment>
<evidence type="ECO:0000313" key="11">
    <source>
        <dbReference type="EMBL" id="GCC21884.1"/>
    </source>
</evidence>
<accession>A0A401RUR0</accession>
<keyword evidence="4 7" id="KW-0238">DNA-binding</keyword>
<proteinExistence type="inferred from homology"/>
<reference evidence="11 12" key="1">
    <citation type="journal article" date="2018" name="Nat. Ecol. Evol.">
        <title>Shark genomes provide insights into elasmobranch evolution and the origin of vertebrates.</title>
        <authorList>
            <person name="Hara Y"/>
            <person name="Yamaguchi K"/>
            <person name="Onimaru K"/>
            <person name="Kadota M"/>
            <person name="Koyanagi M"/>
            <person name="Keeley SD"/>
            <person name="Tatsumi K"/>
            <person name="Tanaka K"/>
            <person name="Motone F"/>
            <person name="Kageyama Y"/>
            <person name="Nozu R"/>
            <person name="Adachi N"/>
            <person name="Nishimura O"/>
            <person name="Nakagawa R"/>
            <person name="Tanegashima C"/>
            <person name="Kiyatake I"/>
            <person name="Matsumoto R"/>
            <person name="Murakumo K"/>
            <person name="Nishida K"/>
            <person name="Terakita A"/>
            <person name="Kuratani S"/>
            <person name="Sato K"/>
            <person name="Hyodo S Kuraku.S."/>
        </authorList>
    </citation>
    <scope>NUCLEOTIDE SEQUENCE [LARGE SCALE GENOMIC DNA]</scope>
</reference>
<dbReference type="GO" id="GO:0021983">
    <property type="term" value="P:pituitary gland development"/>
    <property type="evidence" value="ECO:0007669"/>
    <property type="project" value="TreeGrafter"/>
</dbReference>
<dbReference type="FunFam" id="1.10.10.60:FF:000214">
    <property type="entry name" value="Homeobox expressed in ES cells 1"/>
    <property type="match status" value="1"/>
</dbReference>
<evidence type="ECO:0000256" key="6">
    <source>
        <dbReference type="ARBA" id="ARBA00023242"/>
    </source>
</evidence>
<dbReference type="InterPro" id="IPR009057">
    <property type="entry name" value="Homeodomain-like_sf"/>
</dbReference>
<dbReference type="CDD" id="cd00086">
    <property type="entry name" value="homeodomain"/>
    <property type="match status" value="1"/>
</dbReference>
<sequence>MARLGPCAGGGVKTHSQLSETSKASEIKTSKCPFTIESILGLDRSEETAPLLTPHRSWLNVTGSSCPDASERFCESANPVKVGNRSCPESERQSEDRFSGRPNCYWFRGRRARTAFSRDQIEVLEEEFQLNCYPGIDVREELAQKLALDEDRIQIWFQNRRAKLKRSHRESQFLMVKNALINSPVQEAGTQL</sequence>
<evidence type="ECO:0000256" key="9">
    <source>
        <dbReference type="SAM" id="MobiDB-lite"/>
    </source>
</evidence>
<dbReference type="GO" id="GO:0000978">
    <property type="term" value="F:RNA polymerase II cis-regulatory region sequence-specific DNA binding"/>
    <property type="evidence" value="ECO:0007669"/>
    <property type="project" value="TreeGrafter"/>
</dbReference>
<feature type="DNA-binding region" description="Homeobox" evidence="7">
    <location>
        <begin position="109"/>
        <end position="168"/>
    </location>
</feature>
<dbReference type="InterPro" id="IPR043402">
    <property type="entry name" value="Hesx1"/>
</dbReference>
<evidence type="ECO:0000256" key="1">
    <source>
        <dbReference type="ARBA" id="ARBA00004123"/>
    </source>
</evidence>
<name>A0A401RUR0_CHIPU</name>
<keyword evidence="5 7" id="KW-0371">Homeobox</keyword>
<dbReference type="OMA" id="FQNRHAK"/>
<dbReference type="SMART" id="SM00389">
    <property type="entry name" value="HOX"/>
    <property type="match status" value="1"/>
</dbReference>
<dbReference type="AlphaFoldDB" id="A0A401RUR0"/>
<keyword evidence="12" id="KW-1185">Reference proteome</keyword>
<keyword evidence="6 7" id="KW-0539">Nucleus</keyword>
<dbReference type="STRING" id="137246.A0A401RUR0"/>
<evidence type="ECO:0000256" key="4">
    <source>
        <dbReference type="ARBA" id="ARBA00023125"/>
    </source>
</evidence>
<keyword evidence="3" id="KW-0217">Developmental protein</keyword>
<evidence type="ECO:0000256" key="2">
    <source>
        <dbReference type="ARBA" id="ARBA00006791"/>
    </source>
</evidence>
<comment type="subcellular location">
    <subcellularLocation>
        <location evidence="1 7 8">Nucleus</location>
    </subcellularLocation>
</comment>
<feature type="domain" description="Homeobox" evidence="10">
    <location>
        <begin position="107"/>
        <end position="167"/>
    </location>
</feature>
<dbReference type="GO" id="GO:0005634">
    <property type="term" value="C:nucleus"/>
    <property type="evidence" value="ECO:0007669"/>
    <property type="project" value="UniProtKB-SubCell"/>
</dbReference>
<dbReference type="PANTHER" id="PTHR46966">
    <property type="entry name" value="HOMEOBOX EXPRESSED IN ES CELLS 1"/>
    <property type="match status" value="1"/>
</dbReference>
<gene>
    <name evidence="11" type="ORF">chiPu_0000266</name>
</gene>
<organism evidence="11 12">
    <name type="scientific">Chiloscyllium punctatum</name>
    <name type="common">Brownbanded bambooshark</name>
    <name type="synonym">Hemiscyllium punctatum</name>
    <dbReference type="NCBI Taxonomy" id="137246"/>
    <lineage>
        <taxon>Eukaryota</taxon>
        <taxon>Metazoa</taxon>
        <taxon>Chordata</taxon>
        <taxon>Craniata</taxon>
        <taxon>Vertebrata</taxon>
        <taxon>Chondrichthyes</taxon>
        <taxon>Elasmobranchii</taxon>
        <taxon>Galeomorphii</taxon>
        <taxon>Galeoidea</taxon>
        <taxon>Orectolobiformes</taxon>
        <taxon>Hemiscylliidae</taxon>
        <taxon>Chiloscyllium</taxon>
    </lineage>
</organism>
<dbReference type="PANTHER" id="PTHR46966:SF1">
    <property type="entry name" value="HOMEOBOX EXPRESSED IN ES CELLS 1"/>
    <property type="match status" value="1"/>
</dbReference>
<dbReference type="Gene3D" id="1.10.10.60">
    <property type="entry name" value="Homeodomain-like"/>
    <property type="match status" value="1"/>
</dbReference>
<evidence type="ECO:0000256" key="5">
    <source>
        <dbReference type="ARBA" id="ARBA00023155"/>
    </source>
</evidence>
<feature type="region of interest" description="Disordered" evidence="9">
    <location>
        <begin position="1"/>
        <end position="24"/>
    </location>
</feature>
<dbReference type="PROSITE" id="PS50071">
    <property type="entry name" value="HOMEOBOX_2"/>
    <property type="match status" value="1"/>
</dbReference>
<dbReference type="SUPFAM" id="SSF46689">
    <property type="entry name" value="Homeodomain-like"/>
    <property type="match status" value="1"/>
</dbReference>
<evidence type="ECO:0000313" key="12">
    <source>
        <dbReference type="Proteomes" id="UP000287033"/>
    </source>
</evidence>
<dbReference type="OrthoDB" id="6159439at2759"/>
<dbReference type="InterPro" id="IPR001356">
    <property type="entry name" value="HD"/>
</dbReference>
<dbReference type="GO" id="GO:0001227">
    <property type="term" value="F:DNA-binding transcription repressor activity, RNA polymerase II-specific"/>
    <property type="evidence" value="ECO:0007669"/>
    <property type="project" value="TreeGrafter"/>
</dbReference>